<gene>
    <name evidence="18" type="primary">ltxB</name>
    <name evidence="18" type="ORF">VVAX_01231</name>
</gene>
<keyword evidence="4 14" id="KW-0812">Transmembrane</keyword>
<dbReference type="InterPro" id="IPR027417">
    <property type="entry name" value="P-loop_NTPase"/>
</dbReference>
<keyword evidence="7 18" id="KW-0378">Hydrolase</keyword>
<evidence type="ECO:0000256" key="13">
    <source>
        <dbReference type="ARBA" id="ARBA00072252"/>
    </source>
</evidence>
<dbReference type="GO" id="GO:0008233">
    <property type="term" value="F:peptidase activity"/>
    <property type="evidence" value="ECO:0007669"/>
    <property type="project" value="InterPro"/>
</dbReference>
<evidence type="ECO:0000259" key="16">
    <source>
        <dbReference type="PROSITE" id="PS50929"/>
    </source>
</evidence>
<keyword evidence="5" id="KW-0354">Hemolysis</keyword>
<dbReference type="GO" id="GO:0005524">
    <property type="term" value="F:ATP binding"/>
    <property type="evidence" value="ECO:0007669"/>
    <property type="project" value="UniProtKB-KW"/>
</dbReference>
<evidence type="ECO:0000256" key="14">
    <source>
        <dbReference type="SAM" id="Phobius"/>
    </source>
</evidence>
<organism evidence="18">
    <name type="scientific">Variovorax paradoxus</name>
    <dbReference type="NCBI Taxonomy" id="34073"/>
    <lineage>
        <taxon>Bacteria</taxon>
        <taxon>Pseudomonadati</taxon>
        <taxon>Pseudomonadota</taxon>
        <taxon>Betaproteobacteria</taxon>
        <taxon>Burkholderiales</taxon>
        <taxon>Comamonadaceae</taxon>
        <taxon>Variovorax</taxon>
    </lineage>
</organism>
<dbReference type="CDD" id="cd18587">
    <property type="entry name" value="ABC_6TM_LapB_like"/>
    <property type="match status" value="1"/>
</dbReference>
<dbReference type="RefSeq" id="WP_339088933.1">
    <property type="nucleotide sequence ID" value="NZ_LR743507.1"/>
</dbReference>
<dbReference type="GO" id="GO:0006508">
    <property type="term" value="P:proteolysis"/>
    <property type="evidence" value="ECO:0007669"/>
    <property type="project" value="InterPro"/>
</dbReference>
<evidence type="ECO:0000256" key="8">
    <source>
        <dbReference type="ARBA" id="ARBA00022840"/>
    </source>
</evidence>
<dbReference type="SUPFAM" id="SSF90123">
    <property type="entry name" value="ABC transporter transmembrane region"/>
    <property type="match status" value="1"/>
</dbReference>
<evidence type="ECO:0000256" key="4">
    <source>
        <dbReference type="ARBA" id="ARBA00022692"/>
    </source>
</evidence>
<evidence type="ECO:0000256" key="6">
    <source>
        <dbReference type="ARBA" id="ARBA00022741"/>
    </source>
</evidence>
<dbReference type="FunFam" id="3.40.50.300:FF:000299">
    <property type="entry name" value="ABC transporter ATP-binding protein/permease"/>
    <property type="match status" value="1"/>
</dbReference>
<comment type="function">
    <text evidence="11">Involved in the export of calmodulin-sensitive adenylate cyclase-hemolysin (cyclolysin).</text>
</comment>
<sequence>MNARELPRAYTSWLDAMVYVARHYGIGASEESARVSLAWERGAPLDTLLDHMARQLGLALRLDAFSDAQLDPWRLPLVVEFDDGEVGVVRTADGKGQLGVLLGGDHGLETAVPVEELRRRARRVAILRPETAVPDSRVDDYIKPYEANWFWSIALRDWRRYGDIVLASVFANVLALSSMVFSMQIYDRVVPAQSESTLWVLFGGVMLAVAFEFVLRMSRTHISDVIGKRADLKVSDLVFGHALRVRNDARSRSTGSFIAQVREVEQVRELLTSTTIGAVADLPFFVLFLVVLWMVAGPLAWVALAAVPLLVIPGLLVQKPLARLANEGMRESALRNALLVEAVEGIEDIKLMRAEPRFQNQWNHANDVAASVSMRQRFLTGLLMTWTQEVQGIVYAVVLLAGCFLVMKGDMTTGALVGSSILASRMISPLAQLSGVFARWQQAKVARAGLDQLMQRPVDQPEHARRVHVPALNGHYALANVEFRYGKDDKAPALALAQLQIKAGEKIALLGRMGAGKSTLLQLLAGLHAPQRGHVSLDALDLRLIDPADLRRDMGLLTQNARLFHGSIRENVTLGMPMATDTQVLEAIAMAGALPFVHSRAEGLDDLIHEGGLGLSGGQRQALLLARTLIRQPSIVLLDEPTAHFDEVTERQVIDAVGEWLAPRTLVVATHRMPVLQWVDRIVVVEGGRIVMDGSKDQILGKLSHGHA</sequence>
<dbReference type="InterPro" id="IPR017871">
    <property type="entry name" value="ABC_transporter-like_CS"/>
</dbReference>
<keyword evidence="8 18" id="KW-0067">ATP-binding</keyword>
<dbReference type="AlphaFoldDB" id="A0A679IWG4"/>
<evidence type="ECO:0000256" key="11">
    <source>
        <dbReference type="ARBA" id="ARBA00055355"/>
    </source>
</evidence>
<keyword evidence="2" id="KW-0813">Transport</keyword>
<keyword evidence="3" id="KW-1003">Cell membrane</keyword>
<evidence type="ECO:0000256" key="9">
    <source>
        <dbReference type="ARBA" id="ARBA00022989"/>
    </source>
</evidence>
<comment type="similarity">
    <text evidence="12">Belongs to the ABC transporter superfamily. Cyclolysin exporter (TC 3.A.1.109.2) family.</text>
</comment>
<feature type="domain" description="ABC transporter" evidence="15">
    <location>
        <begin position="476"/>
        <end position="708"/>
    </location>
</feature>
<name>A0A679IWG4_VARPD</name>
<dbReference type="Pfam" id="PF00664">
    <property type="entry name" value="ABC_membrane"/>
    <property type="match status" value="1"/>
</dbReference>
<reference evidence="18" key="1">
    <citation type="submission" date="2019-12" db="EMBL/GenBank/DDBJ databases">
        <authorList>
            <person name="Cremers G."/>
        </authorList>
    </citation>
    <scope>NUCLEOTIDE SEQUENCE</scope>
    <source>
        <strain evidence="18">Vvax</strain>
    </source>
</reference>
<dbReference type="PANTHER" id="PTHR43394">
    <property type="entry name" value="ATP-DEPENDENT PERMEASE MDL1, MITOCHONDRIAL"/>
    <property type="match status" value="1"/>
</dbReference>
<dbReference type="InterPro" id="IPR005074">
    <property type="entry name" value="Peptidase_C39"/>
</dbReference>
<dbReference type="InterPro" id="IPR036640">
    <property type="entry name" value="ABC1_TM_sf"/>
</dbReference>
<dbReference type="SUPFAM" id="SSF52540">
    <property type="entry name" value="P-loop containing nucleoside triphosphate hydrolases"/>
    <property type="match status" value="1"/>
</dbReference>
<evidence type="ECO:0000259" key="17">
    <source>
        <dbReference type="PROSITE" id="PS50990"/>
    </source>
</evidence>
<dbReference type="SMART" id="SM00382">
    <property type="entry name" value="AAA"/>
    <property type="match status" value="1"/>
</dbReference>
<evidence type="ECO:0000259" key="15">
    <source>
        <dbReference type="PROSITE" id="PS50893"/>
    </source>
</evidence>
<dbReference type="InterPro" id="IPR003593">
    <property type="entry name" value="AAA+_ATPase"/>
</dbReference>
<dbReference type="GO" id="GO:0016887">
    <property type="term" value="F:ATP hydrolysis activity"/>
    <property type="evidence" value="ECO:0007669"/>
    <property type="project" value="InterPro"/>
</dbReference>
<dbReference type="PROSITE" id="PS00211">
    <property type="entry name" value="ABC_TRANSPORTER_1"/>
    <property type="match status" value="1"/>
</dbReference>
<dbReference type="InterPro" id="IPR017750">
    <property type="entry name" value="ATPase_T1SS"/>
</dbReference>
<dbReference type="PANTHER" id="PTHR43394:SF1">
    <property type="entry name" value="ATP-BINDING CASSETTE SUB-FAMILY B MEMBER 10, MITOCHONDRIAL"/>
    <property type="match status" value="1"/>
</dbReference>
<evidence type="ECO:0000256" key="7">
    <source>
        <dbReference type="ARBA" id="ARBA00022801"/>
    </source>
</evidence>
<evidence type="ECO:0000256" key="5">
    <source>
        <dbReference type="ARBA" id="ARBA00022735"/>
    </source>
</evidence>
<dbReference type="InterPro" id="IPR003439">
    <property type="entry name" value="ABC_transporter-like_ATP-bd"/>
</dbReference>
<accession>A0A679IWG4</accession>
<dbReference type="Gene3D" id="3.90.70.10">
    <property type="entry name" value="Cysteine proteinases"/>
    <property type="match status" value="1"/>
</dbReference>
<keyword evidence="6" id="KW-0547">Nucleotide-binding</keyword>
<dbReference type="Pfam" id="PF00005">
    <property type="entry name" value="ABC_tran"/>
    <property type="match status" value="1"/>
</dbReference>
<dbReference type="GO" id="GO:0015421">
    <property type="term" value="F:ABC-type oligopeptide transporter activity"/>
    <property type="evidence" value="ECO:0007669"/>
    <property type="project" value="TreeGrafter"/>
</dbReference>
<keyword evidence="10 14" id="KW-0472">Membrane</keyword>
<dbReference type="InterPro" id="IPR039421">
    <property type="entry name" value="Type_1_exporter"/>
</dbReference>
<evidence type="ECO:0000256" key="12">
    <source>
        <dbReference type="ARBA" id="ARBA00061173"/>
    </source>
</evidence>
<feature type="transmembrane region" description="Helical" evidence="14">
    <location>
        <begin position="164"/>
        <end position="186"/>
    </location>
</feature>
<keyword evidence="5" id="KW-0204">Cytolysis</keyword>
<feature type="domain" description="ABC transmembrane type-1" evidence="16">
    <location>
        <begin position="164"/>
        <end position="442"/>
    </location>
</feature>
<protein>
    <recommendedName>
        <fullName evidence="13">Cyclolysin secretion/processing ATP-binding protein CyaB</fullName>
    </recommendedName>
</protein>
<dbReference type="Gene3D" id="1.20.1560.10">
    <property type="entry name" value="ABC transporter type 1, transmembrane domain"/>
    <property type="match status" value="1"/>
</dbReference>
<evidence type="ECO:0000256" key="3">
    <source>
        <dbReference type="ARBA" id="ARBA00022475"/>
    </source>
</evidence>
<dbReference type="GO" id="GO:0005886">
    <property type="term" value="C:plasma membrane"/>
    <property type="evidence" value="ECO:0007669"/>
    <property type="project" value="UniProtKB-SubCell"/>
</dbReference>
<evidence type="ECO:0000256" key="2">
    <source>
        <dbReference type="ARBA" id="ARBA00022448"/>
    </source>
</evidence>
<dbReference type="EMBL" id="LR743507">
    <property type="protein sequence ID" value="CAA2101401.1"/>
    <property type="molecule type" value="Genomic_DNA"/>
</dbReference>
<evidence type="ECO:0000256" key="1">
    <source>
        <dbReference type="ARBA" id="ARBA00004651"/>
    </source>
</evidence>
<dbReference type="InterPro" id="IPR011527">
    <property type="entry name" value="ABC1_TM_dom"/>
</dbReference>
<evidence type="ECO:0000313" key="18">
    <source>
        <dbReference type="EMBL" id="CAA2101401.1"/>
    </source>
</evidence>
<dbReference type="PROSITE" id="PS50929">
    <property type="entry name" value="ABC_TM1F"/>
    <property type="match status" value="1"/>
</dbReference>
<dbReference type="PROSITE" id="PS50893">
    <property type="entry name" value="ABC_TRANSPORTER_2"/>
    <property type="match status" value="1"/>
</dbReference>
<evidence type="ECO:0000256" key="10">
    <source>
        <dbReference type="ARBA" id="ARBA00023136"/>
    </source>
</evidence>
<feature type="transmembrane region" description="Helical" evidence="14">
    <location>
        <begin position="198"/>
        <end position="215"/>
    </location>
</feature>
<dbReference type="GO" id="GO:0031640">
    <property type="term" value="P:killing of cells of another organism"/>
    <property type="evidence" value="ECO:0007669"/>
    <property type="project" value="UniProtKB-KW"/>
</dbReference>
<dbReference type="PROSITE" id="PS50990">
    <property type="entry name" value="PEPTIDASE_C39"/>
    <property type="match status" value="1"/>
</dbReference>
<keyword evidence="9 14" id="KW-1133">Transmembrane helix</keyword>
<proteinExistence type="inferred from homology"/>
<dbReference type="Gene3D" id="3.40.50.300">
    <property type="entry name" value="P-loop containing nucleotide triphosphate hydrolases"/>
    <property type="match status" value="1"/>
</dbReference>
<dbReference type="NCBIfam" id="TIGR03375">
    <property type="entry name" value="type_I_sec_LssB"/>
    <property type="match status" value="1"/>
</dbReference>
<comment type="subcellular location">
    <subcellularLocation>
        <location evidence="1">Cell membrane</location>
        <topology evidence="1">Multi-pass membrane protein</topology>
    </subcellularLocation>
</comment>
<feature type="domain" description="Peptidase C39" evidence="17">
    <location>
        <begin position="2"/>
        <end position="128"/>
    </location>
</feature>